<dbReference type="Pfam" id="PF00149">
    <property type="entry name" value="Metallophos"/>
    <property type="match status" value="1"/>
</dbReference>
<dbReference type="Pfam" id="PF12320">
    <property type="entry name" value="SbcD_C"/>
    <property type="match status" value="1"/>
</dbReference>
<sequence length="375" mass="43591">MKFVHIGDLHLGKVIHQYSLLDIQRELLFELLTYMDEQDIRLLVIAGDVYDRLIPSQEAVNLLDDFLSQALLTYHIQVLMISGNHDSRDRLHFASSILSKNGLHIETYLKENMAFVEYGKTRFYLLPFVKPSQVKVLYPDQDMHDYQSALSFYLSKQSLDYDYQNILVTHQFVGHSSVTSESEVPLSVGGSEIIDASLFDDFDYVALGHLHAPQKVKRETMRYSGSLMCYSFDEVNQKKSIVIVDTDDLSITTHELHPRQTLKKYQGTFAQFMQNDFIEKKDDFLAFELLDETIVPHAIEQLRVLYPHLLQITYQYLMKHNQTSSFQPIQSIQQMDTLSLFEQFYQDVKSQKLNDLQKDVVKTLLEKAGEESENY</sequence>
<dbReference type="EMBL" id="JAUDCK010000041">
    <property type="protein sequence ID" value="MDM8196593.1"/>
    <property type="molecule type" value="Genomic_DNA"/>
</dbReference>
<evidence type="ECO:0000256" key="5">
    <source>
        <dbReference type="ARBA" id="ARBA00022801"/>
    </source>
</evidence>
<dbReference type="InterPro" id="IPR004843">
    <property type="entry name" value="Calcineurin-like_PHP"/>
</dbReference>
<accession>A0ABT7UKC1</accession>
<dbReference type="CDD" id="cd00840">
    <property type="entry name" value="MPP_Mre11_N"/>
    <property type="match status" value="1"/>
</dbReference>
<dbReference type="GO" id="GO:0004527">
    <property type="term" value="F:exonuclease activity"/>
    <property type="evidence" value="ECO:0007669"/>
    <property type="project" value="UniProtKB-KW"/>
</dbReference>
<comment type="subunit">
    <text evidence="2 7">Heterodimer of SbcC and SbcD.</text>
</comment>
<keyword evidence="7" id="KW-0235">DNA replication</keyword>
<dbReference type="InterPro" id="IPR041796">
    <property type="entry name" value="Mre11_N"/>
</dbReference>
<reference evidence="11" key="1">
    <citation type="submission" date="2023-06" db="EMBL/GenBank/DDBJ databases">
        <title>Identification and characterization of horizontal gene transfer across gut microbiota members of farm animals based on homology search.</title>
        <authorList>
            <person name="Zeman M."/>
            <person name="Kubasova T."/>
            <person name="Jahodarova E."/>
            <person name="Nykrynova M."/>
            <person name="Rychlik I."/>
        </authorList>
    </citation>
    <scope>NUCLEOTIDE SEQUENCE [LARGE SCALE GENOMIC DNA]</scope>
    <source>
        <strain evidence="11">ET341</strain>
    </source>
</reference>
<comment type="similarity">
    <text evidence="1 7">Belongs to the SbcD family.</text>
</comment>
<keyword evidence="4 7" id="KW-0540">Nuclease</keyword>
<evidence type="ECO:0000256" key="1">
    <source>
        <dbReference type="ARBA" id="ARBA00010555"/>
    </source>
</evidence>
<dbReference type="Proteomes" id="UP001529275">
    <property type="component" value="Unassembled WGS sequence"/>
</dbReference>
<keyword evidence="5 7" id="KW-0378">Hydrolase</keyword>
<dbReference type="RefSeq" id="WP_289528092.1">
    <property type="nucleotide sequence ID" value="NZ_JAUDCK010000041.1"/>
</dbReference>
<dbReference type="NCBIfam" id="TIGR00619">
    <property type="entry name" value="sbcd"/>
    <property type="match status" value="1"/>
</dbReference>
<comment type="function">
    <text evidence="7">SbcCD cleaves DNA hairpin structures. These structures can inhibit DNA replication and are intermediates in certain DNA recombination reactions. The complex acts as a 3'-&gt;5' double strand exonuclease that can open hairpins. It also has a 5' single-strand endonuclease activity.</text>
</comment>
<dbReference type="PANTHER" id="PTHR30337:SF0">
    <property type="entry name" value="NUCLEASE SBCCD SUBUNIT D"/>
    <property type="match status" value="1"/>
</dbReference>
<evidence type="ECO:0000259" key="8">
    <source>
        <dbReference type="Pfam" id="PF00149"/>
    </source>
</evidence>
<evidence type="ECO:0000256" key="7">
    <source>
        <dbReference type="RuleBase" id="RU363069"/>
    </source>
</evidence>
<keyword evidence="11" id="KW-1185">Reference proteome</keyword>
<protein>
    <recommendedName>
        <fullName evidence="3 7">Nuclease SbcCD subunit D</fullName>
    </recommendedName>
</protein>
<evidence type="ECO:0000313" key="11">
    <source>
        <dbReference type="Proteomes" id="UP001529275"/>
    </source>
</evidence>
<keyword evidence="7" id="KW-0255">Endonuclease</keyword>
<dbReference type="InterPro" id="IPR050535">
    <property type="entry name" value="DNA_Repair-Maintenance_Comp"/>
</dbReference>
<dbReference type="InterPro" id="IPR004593">
    <property type="entry name" value="SbcD"/>
</dbReference>
<dbReference type="InterPro" id="IPR026843">
    <property type="entry name" value="SbcD_C"/>
</dbReference>
<evidence type="ECO:0000256" key="3">
    <source>
        <dbReference type="ARBA" id="ARBA00013365"/>
    </source>
</evidence>
<keyword evidence="7" id="KW-0233">DNA recombination</keyword>
<proteinExistence type="inferred from homology"/>
<evidence type="ECO:0000256" key="6">
    <source>
        <dbReference type="ARBA" id="ARBA00022839"/>
    </source>
</evidence>
<comment type="caution">
    <text evidence="10">The sequence shown here is derived from an EMBL/GenBank/DDBJ whole genome shotgun (WGS) entry which is preliminary data.</text>
</comment>
<evidence type="ECO:0000259" key="9">
    <source>
        <dbReference type="Pfam" id="PF12320"/>
    </source>
</evidence>
<organism evidence="10 11">
    <name type="scientific">Massilimicrobiota timonensis</name>
    <dbReference type="NCBI Taxonomy" id="1776392"/>
    <lineage>
        <taxon>Bacteria</taxon>
        <taxon>Bacillati</taxon>
        <taxon>Bacillota</taxon>
        <taxon>Erysipelotrichia</taxon>
        <taxon>Erysipelotrichales</taxon>
        <taxon>Erysipelotrichaceae</taxon>
        <taxon>Massilimicrobiota</taxon>
    </lineage>
</organism>
<evidence type="ECO:0000313" key="10">
    <source>
        <dbReference type="EMBL" id="MDM8196593.1"/>
    </source>
</evidence>
<dbReference type="PANTHER" id="PTHR30337">
    <property type="entry name" value="COMPONENT OF ATP-DEPENDENT DSDNA EXONUCLEASE"/>
    <property type="match status" value="1"/>
</dbReference>
<evidence type="ECO:0000256" key="4">
    <source>
        <dbReference type="ARBA" id="ARBA00022722"/>
    </source>
</evidence>
<feature type="domain" description="Nuclease SbcCD subunit D C-terminal" evidence="9">
    <location>
        <begin position="259"/>
        <end position="348"/>
    </location>
</feature>
<keyword evidence="6 7" id="KW-0269">Exonuclease</keyword>
<evidence type="ECO:0000256" key="2">
    <source>
        <dbReference type="ARBA" id="ARBA00011322"/>
    </source>
</evidence>
<gene>
    <name evidence="7" type="primary">sbcD</name>
    <name evidence="10" type="ORF">QUV98_09730</name>
</gene>
<dbReference type="InterPro" id="IPR029052">
    <property type="entry name" value="Metallo-depent_PP-like"/>
</dbReference>
<dbReference type="Gene3D" id="3.60.21.10">
    <property type="match status" value="1"/>
</dbReference>
<feature type="domain" description="Calcineurin-like phosphoesterase" evidence="8">
    <location>
        <begin position="1"/>
        <end position="213"/>
    </location>
</feature>
<dbReference type="SUPFAM" id="SSF56300">
    <property type="entry name" value="Metallo-dependent phosphatases"/>
    <property type="match status" value="1"/>
</dbReference>
<name>A0ABT7UKC1_9FIRM</name>